<proteinExistence type="predicted"/>
<dbReference type="PANTHER" id="PTHR34987">
    <property type="entry name" value="C, PUTATIVE (AFU_ORTHOLOGUE AFUA_3G02880)-RELATED"/>
    <property type="match status" value="1"/>
</dbReference>
<reference evidence="3 4" key="1">
    <citation type="submission" date="2012-12" db="EMBL/GenBank/DDBJ databases">
        <title>Genome assembly of Fulvivirga imtechensis AK7.</title>
        <authorList>
            <person name="Nupur N."/>
            <person name="Khatri I."/>
            <person name="Kumar R."/>
            <person name="Subramanian S."/>
            <person name="Pinnaka A."/>
        </authorList>
    </citation>
    <scope>NUCLEOTIDE SEQUENCE [LARGE SCALE GENOMIC DNA]</scope>
    <source>
        <strain evidence="3 4">AK7</strain>
    </source>
</reference>
<dbReference type="InterPro" id="IPR054491">
    <property type="entry name" value="MGH1-like_GH"/>
</dbReference>
<dbReference type="PANTHER" id="PTHR34987:SF4">
    <property type="entry name" value="ALPHA-L-RHAMNOSIDASE C-TERMINAL DOMAIN-CONTAINING PROTEIN"/>
    <property type="match status" value="1"/>
</dbReference>
<dbReference type="InterPro" id="IPR008928">
    <property type="entry name" value="6-hairpin_glycosidase_sf"/>
</dbReference>
<dbReference type="Proteomes" id="UP000011135">
    <property type="component" value="Unassembled WGS sequence"/>
</dbReference>
<organism evidence="3 4">
    <name type="scientific">Fulvivirga imtechensis AK7</name>
    <dbReference type="NCBI Taxonomy" id="1237149"/>
    <lineage>
        <taxon>Bacteria</taxon>
        <taxon>Pseudomonadati</taxon>
        <taxon>Bacteroidota</taxon>
        <taxon>Cytophagia</taxon>
        <taxon>Cytophagales</taxon>
        <taxon>Fulvivirgaceae</taxon>
        <taxon>Fulvivirga</taxon>
    </lineage>
</organism>
<dbReference type="eggNOG" id="COG3408">
    <property type="taxonomic scope" value="Bacteria"/>
</dbReference>
<evidence type="ECO:0000313" key="4">
    <source>
        <dbReference type="Proteomes" id="UP000011135"/>
    </source>
</evidence>
<dbReference type="AlphaFoldDB" id="L8JH32"/>
<protein>
    <submittedName>
        <fullName evidence="3">Glycogen debranching enzyme</fullName>
    </submittedName>
</protein>
<dbReference type="Pfam" id="PF22422">
    <property type="entry name" value="MGH1-like_GH"/>
    <property type="match status" value="1"/>
</dbReference>
<accession>L8JH32</accession>
<keyword evidence="4" id="KW-1185">Reference proteome</keyword>
<dbReference type="Gene3D" id="1.50.10.10">
    <property type="match status" value="1"/>
</dbReference>
<dbReference type="RefSeq" id="WP_009583621.1">
    <property type="nucleotide sequence ID" value="NZ_AMZN01000138.1"/>
</dbReference>
<dbReference type="InterPro" id="IPR032856">
    <property type="entry name" value="GDE_N_bis"/>
</dbReference>
<dbReference type="SUPFAM" id="SSF48208">
    <property type="entry name" value="Six-hairpin glycosidases"/>
    <property type="match status" value="1"/>
</dbReference>
<feature type="domain" description="Putative glycogen debranching enzyme N-terminal" evidence="1">
    <location>
        <begin position="32"/>
        <end position="228"/>
    </location>
</feature>
<dbReference type="OrthoDB" id="49490at2"/>
<name>L8JH32_9BACT</name>
<evidence type="ECO:0000259" key="2">
    <source>
        <dbReference type="Pfam" id="PF22422"/>
    </source>
</evidence>
<comment type="caution">
    <text evidence="3">The sequence shown here is derived from an EMBL/GenBank/DDBJ whole genome shotgun (WGS) entry which is preliminary data.</text>
</comment>
<feature type="domain" description="Mannosylglycerate hydrolase MGH1-like glycoside hydrolase" evidence="2">
    <location>
        <begin position="307"/>
        <end position="610"/>
    </location>
</feature>
<dbReference type="PATRIC" id="fig|1237149.3.peg.5769"/>
<evidence type="ECO:0000313" key="3">
    <source>
        <dbReference type="EMBL" id="ELR68171.1"/>
    </source>
</evidence>
<dbReference type="GO" id="GO:0005975">
    <property type="term" value="P:carbohydrate metabolic process"/>
    <property type="evidence" value="ECO:0007669"/>
    <property type="project" value="InterPro"/>
</dbReference>
<evidence type="ECO:0000259" key="1">
    <source>
        <dbReference type="Pfam" id="PF14742"/>
    </source>
</evidence>
<sequence length="728" mass="83028">MAVNEKDFVKVEDDKYYISADSTYADDRVQVLNHCDTFGIFDSWGDILPIGKQIHGLYHQDTRYISRIQLKINNYRPTLLSSTIKEENEMLSVDLTNPEMKLDNGQIVHHGSIHIRRMHFMRTNMFHEKTQFTNFNDSALTIILSLRFEGDFKDIFEVRGLKRARRGNVLNNEFSDQRNLTLGYEGLDQVKRTAQIQFSQPFFDKSEDTGTMYFELFLQPNETSELDYHIVFKIGENSDTLDDHERKDGLELEQAKAYFASIHTSNEQFTHWINRSLTDLVSLMSTTVYGKYPYAGVPWYNTAFGRDGILTAFETLWLAPELSKDVLRFLAKNQASELNEASDAEPGKILHETRGGEMVALNEVPFKKYYGTIDATPLFVMLAGEYYDRTADLDFIKEIWPNLEAAIGWIDNYGDLDNDGFVEYKHKAANGLANQGWKDSLDSVSHEDGQLADPPIALCEVQGYVYAAKMHAAKLARILGRNDEAEEWEKQAGYLKEKFNKTFWDNELQCYVLALDGNKQPCRVVSSNAGHVLFTGIADHDKAEKVAKAMMAEDMFSEWGIRTLSTTAKRYNPMSYHNGSVWPHDVALISYGLALYGMQNESAKILQGLFDASLFIDLQRLPELFCGFPKRNGEGPTAYPVACSPQAWSVAAVFMLLQAILQIRILPEKKEVVFLRPVLPEFLPGITISNLPVGDTRATVELIRYEEDQLVGVNWLNQPRDWRLVVIK</sequence>
<gene>
    <name evidence="3" type="ORF">C900_00699</name>
</gene>
<dbReference type="EMBL" id="AMZN01000138">
    <property type="protein sequence ID" value="ELR68171.1"/>
    <property type="molecule type" value="Genomic_DNA"/>
</dbReference>
<dbReference type="STRING" id="1237149.C900_00699"/>
<dbReference type="InterPro" id="IPR012341">
    <property type="entry name" value="6hp_glycosidase-like_sf"/>
</dbReference>
<dbReference type="Pfam" id="PF14742">
    <property type="entry name" value="GDE_N_bis"/>
    <property type="match status" value="1"/>
</dbReference>